<accession>A0A397W8D9</accession>
<keyword evidence="4 7" id="KW-0418">Kinase</keyword>
<evidence type="ECO:0000259" key="6">
    <source>
        <dbReference type="PROSITE" id="PS50011"/>
    </source>
</evidence>
<keyword evidence="1" id="KW-0723">Serine/threonine-protein kinase</keyword>
<dbReference type="SUPFAM" id="SSF56112">
    <property type="entry name" value="Protein kinase-like (PK-like)"/>
    <property type="match status" value="1"/>
</dbReference>
<dbReference type="InterPro" id="IPR011009">
    <property type="entry name" value="Kinase-like_dom_sf"/>
</dbReference>
<comment type="caution">
    <text evidence="7">The sequence shown here is derived from an EMBL/GenBank/DDBJ whole genome shotgun (WGS) entry which is preliminary data.</text>
</comment>
<name>A0A397W8D9_9GLOM</name>
<evidence type="ECO:0000256" key="1">
    <source>
        <dbReference type="ARBA" id="ARBA00022527"/>
    </source>
</evidence>
<keyword evidence="8" id="KW-1185">Reference proteome</keyword>
<dbReference type="Proteomes" id="UP000266673">
    <property type="component" value="Unassembled WGS sequence"/>
</dbReference>
<protein>
    <submittedName>
        <fullName evidence="7">Kinase-like domain-containing protein</fullName>
    </submittedName>
</protein>
<dbReference type="PANTHER" id="PTHR46716">
    <property type="entry name" value="MITOGEN-ACTIVATED PROTEIN KINASE KINASE KINASE 7"/>
    <property type="match status" value="1"/>
</dbReference>
<dbReference type="EMBL" id="QKWP01000061">
    <property type="protein sequence ID" value="RIB28583.1"/>
    <property type="molecule type" value="Genomic_DNA"/>
</dbReference>
<dbReference type="GO" id="GO:0007254">
    <property type="term" value="P:JNK cascade"/>
    <property type="evidence" value="ECO:0007669"/>
    <property type="project" value="TreeGrafter"/>
</dbReference>
<proteinExistence type="predicted"/>
<evidence type="ECO:0000256" key="5">
    <source>
        <dbReference type="ARBA" id="ARBA00022840"/>
    </source>
</evidence>
<dbReference type="PROSITE" id="PS50011">
    <property type="entry name" value="PROTEIN_KINASE_DOM"/>
    <property type="match status" value="1"/>
</dbReference>
<sequence>LKKEFGKWTSSNSDIDSFIQQIQLKAQFAKDVIEWIPFDKFTNIKYLDKGGFGIIFKAIWTDGYILRWDSVNSKWVRNPQIRVCLKSLKGSKEDIKSECLNEIENQHKYVGNSAIAIYGITRNPNDGNYMMVMQYAKHGSLRKLLDTKFNDLSWQHKLNNLYFIAKGLAPYITDFGLCRLVPQDSSSKEIFGVLPYIAPEVLYGEKYTIKSDIYSFGIIMSEVFTGYPPYHDIPHDFSLATQICLGHRPKIRCEVPQLLLMNKCLNAEPQSRPTAKSLVDMLFQFYLDLKDEKTELSKQVIEIKNLNKNSSTHNQANQTKSTRFDYQTHKKAIYTSWLLNFQELPKPVNAALSHPIELNEVPDI</sequence>
<evidence type="ECO:0000313" key="7">
    <source>
        <dbReference type="EMBL" id="RIB28583.1"/>
    </source>
</evidence>
<dbReference type="InterPro" id="IPR000719">
    <property type="entry name" value="Prot_kinase_dom"/>
</dbReference>
<dbReference type="Pfam" id="PF07714">
    <property type="entry name" value="PK_Tyr_Ser-Thr"/>
    <property type="match status" value="2"/>
</dbReference>
<reference evidence="7 8" key="1">
    <citation type="submission" date="2018-06" db="EMBL/GenBank/DDBJ databases">
        <title>Comparative genomics reveals the genomic features of Rhizophagus irregularis, R. cerebriforme, R. diaphanum and Gigaspora rosea, and their symbiotic lifestyle signature.</title>
        <authorList>
            <person name="Morin E."/>
            <person name="San Clemente H."/>
            <person name="Chen E.C.H."/>
            <person name="De La Providencia I."/>
            <person name="Hainaut M."/>
            <person name="Kuo A."/>
            <person name="Kohler A."/>
            <person name="Murat C."/>
            <person name="Tang N."/>
            <person name="Roy S."/>
            <person name="Loubradou J."/>
            <person name="Henrissat B."/>
            <person name="Grigoriev I.V."/>
            <person name="Corradi N."/>
            <person name="Roux C."/>
            <person name="Martin F.M."/>
        </authorList>
    </citation>
    <scope>NUCLEOTIDE SEQUENCE [LARGE SCALE GENOMIC DNA]</scope>
    <source>
        <strain evidence="7 8">DAOM 194757</strain>
    </source>
</reference>
<keyword evidence="5" id="KW-0067">ATP-binding</keyword>
<dbReference type="Gene3D" id="1.10.510.10">
    <property type="entry name" value="Transferase(Phosphotransferase) domain 1"/>
    <property type="match status" value="2"/>
</dbReference>
<keyword evidence="3" id="KW-0547">Nucleotide-binding</keyword>
<dbReference type="PANTHER" id="PTHR46716:SF1">
    <property type="entry name" value="MITOGEN-ACTIVATED PROTEIN KINASE KINASE KINASE 7"/>
    <property type="match status" value="1"/>
</dbReference>
<dbReference type="GO" id="GO:0004709">
    <property type="term" value="F:MAP kinase kinase kinase activity"/>
    <property type="evidence" value="ECO:0007669"/>
    <property type="project" value="TreeGrafter"/>
</dbReference>
<dbReference type="InterPro" id="IPR001245">
    <property type="entry name" value="Ser-Thr/Tyr_kinase_cat_dom"/>
</dbReference>
<evidence type="ECO:0000256" key="4">
    <source>
        <dbReference type="ARBA" id="ARBA00022777"/>
    </source>
</evidence>
<dbReference type="STRING" id="44941.A0A397W8D9"/>
<evidence type="ECO:0000313" key="8">
    <source>
        <dbReference type="Proteomes" id="UP000266673"/>
    </source>
</evidence>
<dbReference type="GO" id="GO:0005524">
    <property type="term" value="F:ATP binding"/>
    <property type="evidence" value="ECO:0007669"/>
    <property type="project" value="UniProtKB-KW"/>
</dbReference>
<organism evidence="7 8">
    <name type="scientific">Gigaspora rosea</name>
    <dbReference type="NCBI Taxonomy" id="44941"/>
    <lineage>
        <taxon>Eukaryota</taxon>
        <taxon>Fungi</taxon>
        <taxon>Fungi incertae sedis</taxon>
        <taxon>Mucoromycota</taxon>
        <taxon>Glomeromycotina</taxon>
        <taxon>Glomeromycetes</taxon>
        <taxon>Diversisporales</taxon>
        <taxon>Gigasporaceae</taxon>
        <taxon>Gigaspora</taxon>
    </lineage>
</organism>
<gene>
    <name evidence="7" type="ORF">C2G38_2157549</name>
</gene>
<dbReference type="GO" id="GO:0006955">
    <property type="term" value="P:immune response"/>
    <property type="evidence" value="ECO:0007669"/>
    <property type="project" value="TreeGrafter"/>
</dbReference>
<dbReference type="AlphaFoldDB" id="A0A397W8D9"/>
<keyword evidence="2" id="KW-0808">Transferase</keyword>
<evidence type="ECO:0000256" key="2">
    <source>
        <dbReference type="ARBA" id="ARBA00022679"/>
    </source>
</evidence>
<evidence type="ECO:0000256" key="3">
    <source>
        <dbReference type="ARBA" id="ARBA00022741"/>
    </source>
</evidence>
<dbReference type="OrthoDB" id="4062651at2759"/>
<feature type="non-terminal residue" evidence="7">
    <location>
        <position position="1"/>
    </location>
</feature>
<feature type="domain" description="Protein kinase" evidence="6">
    <location>
        <begin position="41"/>
        <end position="287"/>
    </location>
</feature>